<keyword evidence="3" id="KW-1185">Reference proteome</keyword>
<keyword evidence="1" id="KW-0732">Signal</keyword>
<feature type="signal peptide" evidence="1">
    <location>
        <begin position="1"/>
        <end position="19"/>
    </location>
</feature>
<accession>A0A9Q0NHA6</accession>
<name>A0A9Q0NHA6_9DIPT</name>
<dbReference type="EMBL" id="WJQU01000001">
    <property type="protein sequence ID" value="KAJ6649489.1"/>
    <property type="molecule type" value="Genomic_DNA"/>
</dbReference>
<comment type="caution">
    <text evidence="2">The sequence shown here is derived from an EMBL/GenBank/DDBJ whole genome shotgun (WGS) entry which is preliminary data.</text>
</comment>
<evidence type="ECO:0000256" key="1">
    <source>
        <dbReference type="SAM" id="SignalP"/>
    </source>
</evidence>
<evidence type="ECO:0000313" key="2">
    <source>
        <dbReference type="EMBL" id="KAJ6649489.1"/>
    </source>
</evidence>
<organism evidence="2 3">
    <name type="scientific">Pseudolycoriella hygida</name>
    <dbReference type="NCBI Taxonomy" id="35572"/>
    <lineage>
        <taxon>Eukaryota</taxon>
        <taxon>Metazoa</taxon>
        <taxon>Ecdysozoa</taxon>
        <taxon>Arthropoda</taxon>
        <taxon>Hexapoda</taxon>
        <taxon>Insecta</taxon>
        <taxon>Pterygota</taxon>
        <taxon>Neoptera</taxon>
        <taxon>Endopterygota</taxon>
        <taxon>Diptera</taxon>
        <taxon>Nematocera</taxon>
        <taxon>Sciaroidea</taxon>
        <taxon>Sciaridae</taxon>
        <taxon>Pseudolycoriella</taxon>
    </lineage>
</organism>
<reference evidence="2" key="1">
    <citation type="submission" date="2022-07" db="EMBL/GenBank/DDBJ databases">
        <authorList>
            <person name="Trinca V."/>
            <person name="Uliana J.V.C."/>
            <person name="Torres T.T."/>
            <person name="Ward R.J."/>
            <person name="Monesi N."/>
        </authorList>
    </citation>
    <scope>NUCLEOTIDE SEQUENCE</scope>
    <source>
        <strain evidence="2">HSMRA1968</strain>
        <tissue evidence="2">Whole embryos</tissue>
    </source>
</reference>
<gene>
    <name evidence="2" type="ORF">Bhyg_04725</name>
</gene>
<feature type="chain" id="PRO_5040381381" evidence="1">
    <location>
        <begin position="20"/>
        <end position="615"/>
    </location>
</feature>
<proteinExistence type="predicted"/>
<dbReference type="Proteomes" id="UP001151699">
    <property type="component" value="Chromosome A"/>
</dbReference>
<dbReference type="PANTHER" id="PTHR47890">
    <property type="entry name" value="LD24308P"/>
    <property type="match status" value="1"/>
</dbReference>
<protein>
    <submittedName>
        <fullName evidence="2">Uncharacterized protein</fullName>
    </submittedName>
</protein>
<dbReference type="OrthoDB" id="6366357at2759"/>
<dbReference type="Pfam" id="PF16061">
    <property type="entry name" value="DUF4803"/>
    <property type="match status" value="1"/>
</dbReference>
<sequence length="615" mass="69986">MRELFVMLFGLSVVSLTQCENVNPKSDSIYIDYLTNKYLLTETEIWNDIASNVNIKDVIQKIHREHLELFNNLFLIEERSQERLLLIGKNLHDYMTTVNTKITLVKDNYLHDSGDPESLKKEIIDMATTNRNTALLESHFELAKDDYFGYVKMAADKQKCIKHGQTMESGNYQLFQCYNDLSKSQLGAYALVQLSQMFLAAYVEKSYIEKGKDLQKQFSEQMRKNQQHAKELMLLANRDVWKCDLSPQSYDDPKYQVMHFLEGFVENEANLNGNNDCTKSCPDYSSTKSYGCHEGTLCDKEPKNPKTRCNGTILNCDFIEGDMTVCFTESYSDRRYTNIVLGSGKQLGSDNCHRPTTSVTSWTRWFVQCSNCFCLCDEMSEKTDRYFSLKEVVSDTASNSIITGVGLFKVKGIFTWGIHQSEFLGNGRVNLTKPWHPFTLTEHFQPDGQVEGVDYHTLTNQNRAINLDTVTVPVGSVVTGVRFKVIQGILNIEVRATKFEFSTGMLYNDHKWICNGHENQLRAEISLKKSNIPTKATDYSVPNLEENKVVKFQPTGLYEDVAQTTIPFIDSQMVESFDREAPLSGVGIYFKGSPGFGGFIAPKVITYDMSSFIGK</sequence>
<dbReference type="InterPro" id="IPR032062">
    <property type="entry name" value="DUF4803"/>
</dbReference>
<evidence type="ECO:0000313" key="3">
    <source>
        <dbReference type="Proteomes" id="UP001151699"/>
    </source>
</evidence>
<dbReference type="AlphaFoldDB" id="A0A9Q0NHA6"/>
<dbReference type="PANTHER" id="PTHR47890:SF1">
    <property type="entry name" value="LD24308P"/>
    <property type="match status" value="1"/>
</dbReference>